<dbReference type="EMBL" id="CP093347">
    <property type="protein sequence ID" value="WOG99464.1"/>
    <property type="molecule type" value="Genomic_DNA"/>
</dbReference>
<gene>
    <name evidence="1" type="ORF">DCAR_0518816</name>
</gene>
<evidence type="ECO:0000313" key="2">
    <source>
        <dbReference type="Proteomes" id="UP000077755"/>
    </source>
</evidence>
<evidence type="ECO:0000313" key="1">
    <source>
        <dbReference type="EMBL" id="WOG99464.1"/>
    </source>
</evidence>
<dbReference type="Proteomes" id="UP000077755">
    <property type="component" value="Chromosome 5"/>
</dbReference>
<dbReference type="AlphaFoldDB" id="A0AAF1AYJ6"/>
<organism evidence="1 2">
    <name type="scientific">Daucus carota subsp. sativus</name>
    <name type="common">Carrot</name>
    <dbReference type="NCBI Taxonomy" id="79200"/>
    <lineage>
        <taxon>Eukaryota</taxon>
        <taxon>Viridiplantae</taxon>
        <taxon>Streptophyta</taxon>
        <taxon>Embryophyta</taxon>
        <taxon>Tracheophyta</taxon>
        <taxon>Spermatophyta</taxon>
        <taxon>Magnoliopsida</taxon>
        <taxon>eudicotyledons</taxon>
        <taxon>Gunneridae</taxon>
        <taxon>Pentapetalae</taxon>
        <taxon>asterids</taxon>
        <taxon>campanulids</taxon>
        <taxon>Apiales</taxon>
        <taxon>Apiaceae</taxon>
        <taxon>Apioideae</taxon>
        <taxon>Scandiceae</taxon>
        <taxon>Daucinae</taxon>
        <taxon>Daucus</taxon>
        <taxon>Daucus sect. Daucus</taxon>
    </lineage>
</organism>
<name>A0AAF1AYJ6_DAUCS</name>
<protein>
    <submittedName>
        <fullName evidence="1">Uncharacterized protein</fullName>
    </submittedName>
</protein>
<sequence length="59" mass="7023">MAALAYNQRCPPCEARVGPPVSLNSNYFRRSFSFPRFRETIQVLCPRFHHRGHLVHQYY</sequence>
<proteinExistence type="predicted"/>
<keyword evidence="2" id="KW-1185">Reference proteome</keyword>
<reference evidence="1" key="1">
    <citation type="journal article" date="2016" name="Nat. Genet.">
        <title>A high-quality carrot genome assembly provides new insights into carotenoid accumulation and asterid genome evolution.</title>
        <authorList>
            <person name="Iorizzo M."/>
            <person name="Ellison S."/>
            <person name="Senalik D."/>
            <person name="Zeng P."/>
            <person name="Satapoomin P."/>
            <person name="Huang J."/>
            <person name="Bowman M."/>
            <person name="Iovene M."/>
            <person name="Sanseverino W."/>
            <person name="Cavagnaro P."/>
            <person name="Yildiz M."/>
            <person name="Macko-Podgorni A."/>
            <person name="Moranska E."/>
            <person name="Grzebelus E."/>
            <person name="Grzebelus D."/>
            <person name="Ashrafi H."/>
            <person name="Zheng Z."/>
            <person name="Cheng S."/>
            <person name="Spooner D."/>
            <person name="Van Deynze A."/>
            <person name="Simon P."/>
        </authorList>
    </citation>
    <scope>NUCLEOTIDE SEQUENCE</scope>
    <source>
        <tissue evidence="1">Leaf</tissue>
    </source>
</reference>
<reference evidence="1" key="2">
    <citation type="submission" date="2022-03" db="EMBL/GenBank/DDBJ databases">
        <title>Draft title - Genomic analysis of global carrot germplasm unveils the trajectory of domestication and the origin of high carotenoid orange carrot.</title>
        <authorList>
            <person name="Iorizzo M."/>
            <person name="Ellison S."/>
            <person name="Senalik D."/>
            <person name="Macko-Podgorni A."/>
            <person name="Grzebelus D."/>
            <person name="Bostan H."/>
            <person name="Rolling W."/>
            <person name="Curaba J."/>
            <person name="Simon P."/>
        </authorList>
    </citation>
    <scope>NUCLEOTIDE SEQUENCE</scope>
    <source>
        <tissue evidence="1">Leaf</tissue>
    </source>
</reference>
<accession>A0AAF1AYJ6</accession>